<dbReference type="RefSeq" id="WP_063950024.1">
    <property type="nucleotide sequence ID" value="NZ_LXPS01000033.1"/>
</dbReference>
<dbReference type="PANTHER" id="PTHR20857">
    <property type="entry name" value="THIAMINE-PHOSPHATE PYROPHOSPHORYLASE"/>
    <property type="match status" value="1"/>
</dbReference>
<dbReference type="UniPathway" id="UPA00060">
    <property type="reaction ID" value="UER00141"/>
</dbReference>
<dbReference type="InterPro" id="IPR013785">
    <property type="entry name" value="Aldolase_TIM"/>
</dbReference>
<gene>
    <name evidence="9" type="primary">thiE</name>
    <name evidence="13" type="ORF">A7J57_02375</name>
</gene>
<keyword evidence="2 9" id="KW-0808">Transferase</keyword>
<dbReference type="PANTHER" id="PTHR20857:SF15">
    <property type="entry name" value="THIAMINE-PHOSPHATE SYNTHASE"/>
    <property type="match status" value="1"/>
</dbReference>
<feature type="binding site" evidence="9">
    <location>
        <position position="171"/>
    </location>
    <ligand>
        <name>2-[(2R,5Z)-2-carboxy-4-methylthiazol-5(2H)-ylidene]ethyl phosphate</name>
        <dbReference type="ChEBI" id="CHEBI:62899"/>
    </ligand>
</feature>
<feature type="domain" description="Thiamine phosphate synthase/TenI" evidence="12">
    <location>
        <begin position="19"/>
        <end position="194"/>
    </location>
</feature>
<evidence type="ECO:0000259" key="12">
    <source>
        <dbReference type="Pfam" id="PF02581"/>
    </source>
</evidence>
<sequence>MHKVDYRLNALVDASLGDVAPLPELALAAALNGATILQYRDKHGSTRDMIDNARAIQAAIAGTGVPLVINDRVDVALASGADGVHLGADDMDAQTARRILGEKAIIGLTVKNRADAERAASMPVDYACIGGVFETVSKVNPDKPVGVDGFSTLRAFLRESRPEMPVGAIAGIDLARVPAVIDAGADGVAVISAIFRAADIASAARDFRSTIDAALKARQP</sequence>
<feature type="binding site" evidence="9">
    <location>
        <begin position="135"/>
        <end position="137"/>
    </location>
    <ligand>
        <name>2-[(2R,5Z)-2-carboxy-4-methylthiazol-5(2H)-ylidene]ethyl phosphate</name>
        <dbReference type="ChEBI" id="CHEBI:62899"/>
    </ligand>
</feature>
<reference evidence="13 14" key="1">
    <citation type="submission" date="2016-05" db="EMBL/GenBank/DDBJ databases">
        <authorList>
            <person name="Lavstsen T."/>
            <person name="Jespersen J.S."/>
        </authorList>
    </citation>
    <scope>NUCLEOTIDE SEQUENCE [LARGE SCALE GENOMIC DNA]</scope>
    <source>
        <strain evidence="13 14">KCJ1736</strain>
    </source>
</reference>
<dbReference type="InterPro" id="IPR036206">
    <property type="entry name" value="ThiamineP_synth_sf"/>
</dbReference>
<dbReference type="GO" id="GO:0009229">
    <property type="term" value="P:thiamine diphosphate biosynthetic process"/>
    <property type="evidence" value="ECO:0007669"/>
    <property type="project" value="UniProtKB-UniRule"/>
</dbReference>
<dbReference type="Proteomes" id="UP000077098">
    <property type="component" value="Unassembled WGS sequence"/>
</dbReference>
<feature type="binding site" evidence="9">
    <location>
        <position position="71"/>
    </location>
    <ligand>
        <name>Mg(2+)</name>
        <dbReference type="ChEBI" id="CHEBI:18420"/>
    </ligand>
</feature>
<dbReference type="GO" id="GO:0005737">
    <property type="term" value="C:cytoplasm"/>
    <property type="evidence" value="ECO:0007669"/>
    <property type="project" value="TreeGrafter"/>
</dbReference>
<evidence type="ECO:0000256" key="3">
    <source>
        <dbReference type="ARBA" id="ARBA00022723"/>
    </source>
</evidence>
<accession>A0A176X5T8</accession>
<evidence type="ECO:0000256" key="8">
    <source>
        <dbReference type="ARBA" id="ARBA00047883"/>
    </source>
</evidence>
<evidence type="ECO:0000256" key="6">
    <source>
        <dbReference type="ARBA" id="ARBA00047334"/>
    </source>
</evidence>
<feature type="binding site" evidence="9">
    <location>
        <position position="70"/>
    </location>
    <ligand>
        <name>4-amino-2-methyl-5-(diphosphooxymethyl)pyrimidine</name>
        <dbReference type="ChEBI" id="CHEBI:57841"/>
    </ligand>
</feature>
<name>A0A176X5T8_AGRTU</name>
<evidence type="ECO:0000256" key="10">
    <source>
        <dbReference type="RuleBase" id="RU003826"/>
    </source>
</evidence>
<evidence type="ECO:0000256" key="11">
    <source>
        <dbReference type="RuleBase" id="RU004253"/>
    </source>
</evidence>
<comment type="caution">
    <text evidence="13">The sequence shown here is derived from an EMBL/GenBank/DDBJ whole genome shotgun (WGS) entry which is preliminary data.</text>
</comment>
<evidence type="ECO:0000256" key="7">
    <source>
        <dbReference type="ARBA" id="ARBA00047851"/>
    </source>
</evidence>
<evidence type="ECO:0000256" key="5">
    <source>
        <dbReference type="ARBA" id="ARBA00022977"/>
    </source>
</evidence>
<keyword evidence="4 9" id="KW-0460">Magnesium</keyword>
<dbReference type="Pfam" id="PF02581">
    <property type="entry name" value="TMP-TENI"/>
    <property type="match status" value="1"/>
</dbReference>
<dbReference type="GO" id="GO:0004789">
    <property type="term" value="F:thiamine-phosphate diphosphorylase activity"/>
    <property type="evidence" value="ECO:0007669"/>
    <property type="project" value="UniProtKB-UniRule"/>
</dbReference>
<proteinExistence type="inferred from homology"/>
<evidence type="ECO:0000256" key="1">
    <source>
        <dbReference type="ARBA" id="ARBA00005165"/>
    </source>
</evidence>
<dbReference type="GO" id="GO:0009228">
    <property type="term" value="P:thiamine biosynthetic process"/>
    <property type="evidence" value="ECO:0007669"/>
    <property type="project" value="UniProtKB-KW"/>
</dbReference>
<organism evidence="13 14">
    <name type="scientific">Agrobacterium tumefaciens</name>
    <dbReference type="NCBI Taxonomy" id="358"/>
    <lineage>
        <taxon>Bacteria</taxon>
        <taxon>Pseudomonadati</taxon>
        <taxon>Pseudomonadota</taxon>
        <taxon>Alphaproteobacteria</taxon>
        <taxon>Hyphomicrobiales</taxon>
        <taxon>Rhizobiaceae</taxon>
        <taxon>Rhizobium/Agrobacterium group</taxon>
        <taxon>Agrobacterium</taxon>
        <taxon>Agrobacterium tumefaciens complex</taxon>
    </lineage>
</organism>
<feature type="binding site" evidence="9">
    <location>
        <position position="138"/>
    </location>
    <ligand>
        <name>4-amino-2-methyl-5-(diphosphooxymethyl)pyrimidine</name>
        <dbReference type="ChEBI" id="CHEBI:57841"/>
    </ligand>
</feature>
<dbReference type="GO" id="GO:0000287">
    <property type="term" value="F:magnesium ion binding"/>
    <property type="evidence" value="ECO:0007669"/>
    <property type="project" value="UniProtKB-UniRule"/>
</dbReference>
<dbReference type="NCBIfam" id="TIGR00693">
    <property type="entry name" value="thiE"/>
    <property type="match status" value="1"/>
</dbReference>
<dbReference type="SUPFAM" id="SSF51391">
    <property type="entry name" value="Thiamin phosphate synthase"/>
    <property type="match status" value="1"/>
</dbReference>
<protein>
    <recommendedName>
        <fullName evidence="9">Thiamine-phosphate synthase</fullName>
        <shortName evidence="9">TP synthase</shortName>
        <shortName evidence="9">TPS</shortName>
        <ecNumber evidence="9">2.5.1.3</ecNumber>
    </recommendedName>
    <alternativeName>
        <fullName evidence="9">Thiamine-phosphate pyrophosphorylase</fullName>
        <shortName evidence="9">TMP pyrophosphorylase</shortName>
        <shortName evidence="9">TMP-PPase</shortName>
    </alternativeName>
</protein>
<dbReference type="AlphaFoldDB" id="A0A176X5T8"/>
<feature type="binding site" evidence="9">
    <location>
        <position position="90"/>
    </location>
    <ligand>
        <name>Mg(2+)</name>
        <dbReference type="ChEBI" id="CHEBI:18420"/>
    </ligand>
</feature>
<comment type="cofactor">
    <cofactor evidence="9">
        <name>Mg(2+)</name>
        <dbReference type="ChEBI" id="CHEBI:18420"/>
    </cofactor>
    <text evidence="9">Binds 1 Mg(2+) ion per subunit.</text>
</comment>
<comment type="catalytic activity">
    <reaction evidence="7 9 10">
        <text>2-(2-carboxy-4-methylthiazol-5-yl)ethyl phosphate + 4-amino-2-methyl-5-(diphosphooxymethyl)pyrimidine + 2 H(+) = thiamine phosphate + CO2 + diphosphate</text>
        <dbReference type="Rhea" id="RHEA:47848"/>
        <dbReference type="ChEBI" id="CHEBI:15378"/>
        <dbReference type="ChEBI" id="CHEBI:16526"/>
        <dbReference type="ChEBI" id="CHEBI:33019"/>
        <dbReference type="ChEBI" id="CHEBI:37575"/>
        <dbReference type="ChEBI" id="CHEBI:57841"/>
        <dbReference type="ChEBI" id="CHEBI:62890"/>
        <dbReference type="EC" id="2.5.1.3"/>
    </reaction>
</comment>
<evidence type="ECO:0000313" key="13">
    <source>
        <dbReference type="EMBL" id="OAE41915.1"/>
    </source>
</evidence>
<dbReference type="HAMAP" id="MF_00097">
    <property type="entry name" value="TMP_synthase"/>
    <property type="match status" value="1"/>
</dbReference>
<dbReference type="Gene3D" id="3.20.20.70">
    <property type="entry name" value="Aldolase class I"/>
    <property type="match status" value="1"/>
</dbReference>
<evidence type="ECO:0000256" key="2">
    <source>
        <dbReference type="ARBA" id="ARBA00022679"/>
    </source>
</evidence>
<comment type="catalytic activity">
    <reaction evidence="8 9 10">
        <text>2-[(2R,5Z)-2-carboxy-4-methylthiazol-5(2H)-ylidene]ethyl phosphate + 4-amino-2-methyl-5-(diphosphooxymethyl)pyrimidine + 2 H(+) = thiamine phosphate + CO2 + diphosphate</text>
        <dbReference type="Rhea" id="RHEA:47844"/>
        <dbReference type="ChEBI" id="CHEBI:15378"/>
        <dbReference type="ChEBI" id="CHEBI:16526"/>
        <dbReference type="ChEBI" id="CHEBI:33019"/>
        <dbReference type="ChEBI" id="CHEBI:37575"/>
        <dbReference type="ChEBI" id="CHEBI:57841"/>
        <dbReference type="ChEBI" id="CHEBI:62899"/>
        <dbReference type="EC" id="2.5.1.3"/>
    </reaction>
</comment>
<comment type="function">
    <text evidence="9">Condenses 4-methyl-5-(beta-hydroxyethyl)thiazole monophosphate (THZ-P) and 2-methyl-4-amino-5-hydroxymethyl pyrimidine pyrophosphate (HMP-PP) to form thiamine monophosphate (TMP).</text>
</comment>
<dbReference type="InterPro" id="IPR034291">
    <property type="entry name" value="TMP_synthase"/>
</dbReference>
<evidence type="ECO:0000256" key="9">
    <source>
        <dbReference type="HAMAP-Rule" id="MF_00097"/>
    </source>
</evidence>
<comment type="pathway">
    <text evidence="1 9 11">Cofactor biosynthesis; thiamine diphosphate biosynthesis; thiamine phosphate from 4-amino-2-methyl-5-diphosphomethylpyrimidine and 4-methyl-5-(2-phosphoethyl)-thiazole: step 1/1.</text>
</comment>
<keyword evidence="3 9" id="KW-0479">Metal-binding</keyword>
<dbReference type="InterPro" id="IPR022998">
    <property type="entry name" value="ThiamineP_synth_TenI"/>
</dbReference>
<comment type="similarity">
    <text evidence="9 10">Belongs to the thiamine-phosphate synthase family.</text>
</comment>
<keyword evidence="5 9" id="KW-0784">Thiamine biosynthesis</keyword>
<dbReference type="EC" id="2.5.1.3" evidence="9"/>
<dbReference type="EMBL" id="LXPS01000033">
    <property type="protein sequence ID" value="OAE41915.1"/>
    <property type="molecule type" value="Genomic_DNA"/>
</dbReference>
<feature type="binding site" evidence="9">
    <location>
        <position position="109"/>
    </location>
    <ligand>
        <name>4-amino-2-methyl-5-(diphosphooxymethyl)pyrimidine</name>
        <dbReference type="ChEBI" id="CHEBI:57841"/>
    </ligand>
</feature>
<feature type="binding site" evidence="9">
    <location>
        <begin position="38"/>
        <end position="42"/>
    </location>
    <ligand>
        <name>4-amino-2-methyl-5-(diphosphooxymethyl)pyrimidine</name>
        <dbReference type="ChEBI" id="CHEBI:57841"/>
    </ligand>
</feature>
<evidence type="ECO:0000256" key="4">
    <source>
        <dbReference type="ARBA" id="ARBA00022842"/>
    </source>
</evidence>
<comment type="catalytic activity">
    <reaction evidence="6 9 10">
        <text>4-methyl-5-(2-phosphooxyethyl)-thiazole + 4-amino-2-methyl-5-(diphosphooxymethyl)pyrimidine + H(+) = thiamine phosphate + diphosphate</text>
        <dbReference type="Rhea" id="RHEA:22328"/>
        <dbReference type="ChEBI" id="CHEBI:15378"/>
        <dbReference type="ChEBI" id="CHEBI:33019"/>
        <dbReference type="ChEBI" id="CHEBI:37575"/>
        <dbReference type="ChEBI" id="CHEBI:57841"/>
        <dbReference type="ChEBI" id="CHEBI:58296"/>
        <dbReference type="EC" id="2.5.1.3"/>
    </reaction>
</comment>
<feature type="binding site" evidence="9">
    <location>
        <begin position="191"/>
        <end position="192"/>
    </location>
    <ligand>
        <name>2-[(2R,5Z)-2-carboxy-4-methylthiazol-5(2H)-ylidene]ethyl phosphate</name>
        <dbReference type="ChEBI" id="CHEBI:62899"/>
    </ligand>
</feature>
<dbReference type="CDD" id="cd00564">
    <property type="entry name" value="TMP_TenI"/>
    <property type="match status" value="1"/>
</dbReference>
<evidence type="ECO:0000313" key="14">
    <source>
        <dbReference type="Proteomes" id="UP000077098"/>
    </source>
</evidence>